<dbReference type="AlphaFoldDB" id="A0A4C1VMU5"/>
<comment type="caution">
    <text evidence="1">The sequence shown here is derived from an EMBL/GenBank/DDBJ whole genome shotgun (WGS) entry which is preliminary data.</text>
</comment>
<keyword evidence="2" id="KW-1185">Reference proteome</keyword>
<proteinExistence type="predicted"/>
<dbReference type="Proteomes" id="UP000299102">
    <property type="component" value="Unassembled WGS sequence"/>
</dbReference>
<name>A0A4C1VMU5_EUMVA</name>
<dbReference type="EMBL" id="BGZK01000372">
    <property type="protein sequence ID" value="GBP39850.1"/>
    <property type="molecule type" value="Genomic_DNA"/>
</dbReference>
<accession>A0A4C1VMU5</accession>
<evidence type="ECO:0000313" key="2">
    <source>
        <dbReference type="Proteomes" id="UP000299102"/>
    </source>
</evidence>
<organism evidence="1 2">
    <name type="scientific">Eumeta variegata</name>
    <name type="common">Bagworm moth</name>
    <name type="synonym">Eumeta japonica</name>
    <dbReference type="NCBI Taxonomy" id="151549"/>
    <lineage>
        <taxon>Eukaryota</taxon>
        <taxon>Metazoa</taxon>
        <taxon>Ecdysozoa</taxon>
        <taxon>Arthropoda</taxon>
        <taxon>Hexapoda</taxon>
        <taxon>Insecta</taxon>
        <taxon>Pterygota</taxon>
        <taxon>Neoptera</taxon>
        <taxon>Endopterygota</taxon>
        <taxon>Lepidoptera</taxon>
        <taxon>Glossata</taxon>
        <taxon>Ditrysia</taxon>
        <taxon>Tineoidea</taxon>
        <taxon>Psychidae</taxon>
        <taxon>Oiketicinae</taxon>
        <taxon>Eumeta</taxon>
    </lineage>
</organism>
<sequence length="113" mass="12411">MSDYTGTWCLHGGVDWLQHGPLRPVKYDTLTGYEAEKTLVAVSSRSMSESYGGLLPSIIPLPTPSDVLFLSEKSAVHRVNSHGQNHPRWSSARWGLLSTVVMVAMKTSDRPTA</sequence>
<protein>
    <submittedName>
        <fullName evidence="1">Uncharacterized protein</fullName>
    </submittedName>
</protein>
<gene>
    <name evidence="1" type="ORF">EVAR_29080_1</name>
</gene>
<reference evidence="1 2" key="1">
    <citation type="journal article" date="2019" name="Commun. Biol.">
        <title>The bagworm genome reveals a unique fibroin gene that provides high tensile strength.</title>
        <authorList>
            <person name="Kono N."/>
            <person name="Nakamura H."/>
            <person name="Ohtoshi R."/>
            <person name="Tomita M."/>
            <person name="Numata K."/>
            <person name="Arakawa K."/>
        </authorList>
    </citation>
    <scope>NUCLEOTIDE SEQUENCE [LARGE SCALE GENOMIC DNA]</scope>
</reference>
<evidence type="ECO:0000313" key="1">
    <source>
        <dbReference type="EMBL" id="GBP39850.1"/>
    </source>
</evidence>